<protein>
    <submittedName>
        <fullName evidence="1">Uncharacterized protein</fullName>
    </submittedName>
</protein>
<comment type="caution">
    <text evidence="1">The sequence shown here is derived from an EMBL/GenBank/DDBJ whole genome shotgun (WGS) entry which is preliminary data.</text>
</comment>
<reference evidence="1" key="1">
    <citation type="journal article" date="2014" name="Front. Microbiol.">
        <title>High frequency of phylogenetically diverse reductive dehalogenase-homologous genes in deep subseafloor sedimentary metagenomes.</title>
        <authorList>
            <person name="Kawai M."/>
            <person name="Futagami T."/>
            <person name="Toyoda A."/>
            <person name="Takaki Y."/>
            <person name="Nishi S."/>
            <person name="Hori S."/>
            <person name="Arai W."/>
            <person name="Tsubouchi T."/>
            <person name="Morono Y."/>
            <person name="Uchiyama I."/>
            <person name="Ito T."/>
            <person name="Fujiyama A."/>
            <person name="Inagaki F."/>
            <person name="Takami H."/>
        </authorList>
    </citation>
    <scope>NUCLEOTIDE SEQUENCE</scope>
    <source>
        <strain evidence="1">Expedition CK06-06</strain>
    </source>
</reference>
<dbReference type="AlphaFoldDB" id="X1LBA9"/>
<sequence>MDLPTEIKEAENLLVQFEKAIPDLTKDDIHNYFLAIWNIWIYRSRYDPNHDSEHSLYAQRLRINYTRRLLETACLIPVLPEDCWFNIRFSLHLIRNDLEIIFKERTDLISGYEFIKSQYPDKIFYEDLDDFIAWTRKD</sequence>
<accession>X1LBA9</accession>
<organism evidence="1">
    <name type="scientific">marine sediment metagenome</name>
    <dbReference type="NCBI Taxonomy" id="412755"/>
    <lineage>
        <taxon>unclassified sequences</taxon>
        <taxon>metagenomes</taxon>
        <taxon>ecological metagenomes</taxon>
    </lineage>
</organism>
<name>X1LBA9_9ZZZZ</name>
<proteinExistence type="predicted"/>
<dbReference type="EMBL" id="BARV01009669">
    <property type="protein sequence ID" value="GAI03131.1"/>
    <property type="molecule type" value="Genomic_DNA"/>
</dbReference>
<evidence type="ECO:0000313" key="1">
    <source>
        <dbReference type="EMBL" id="GAI03131.1"/>
    </source>
</evidence>
<gene>
    <name evidence="1" type="ORF">S06H3_18989</name>
</gene>